<protein>
    <submittedName>
        <fullName evidence="2">Uncharacterized protein</fullName>
    </submittedName>
</protein>
<evidence type="ECO:0000313" key="3">
    <source>
        <dbReference type="Proteomes" id="UP001331761"/>
    </source>
</evidence>
<name>A0AAN8FPG0_TRICO</name>
<proteinExistence type="predicted"/>
<dbReference type="AlphaFoldDB" id="A0AAN8FPG0"/>
<dbReference type="EMBL" id="WIXE01014962">
    <property type="protein sequence ID" value="KAK5973858.1"/>
    <property type="molecule type" value="Genomic_DNA"/>
</dbReference>
<feature type="region of interest" description="Disordered" evidence="1">
    <location>
        <begin position="312"/>
        <end position="336"/>
    </location>
</feature>
<accession>A0AAN8FPG0</accession>
<gene>
    <name evidence="2" type="ORF">GCK32_004109</name>
</gene>
<evidence type="ECO:0000256" key="1">
    <source>
        <dbReference type="SAM" id="MobiDB-lite"/>
    </source>
</evidence>
<keyword evidence="3" id="KW-1185">Reference proteome</keyword>
<feature type="compositionally biased region" description="Polar residues" evidence="1">
    <location>
        <begin position="319"/>
        <end position="328"/>
    </location>
</feature>
<reference evidence="2 3" key="1">
    <citation type="submission" date="2019-10" db="EMBL/GenBank/DDBJ databases">
        <title>Assembly and Annotation for the nematode Trichostrongylus colubriformis.</title>
        <authorList>
            <person name="Martin J."/>
        </authorList>
    </citation>
    <scope>NUCLEOTIDE SEQUENCE [LARGE SCALE GENOMIC DNA]</scope>
    <source>
        <strain evidence="2">G859</strain>
        <tissue evidence="2">Whole worm</tissue>
    </source>
</reference>
<organism evidence="2 3">
    <name type="scientific">Trichostrongylus colubriformis</name>
    <name type="common">Black scour worm</name>
    <dbReference type="NCBI Taxonomy" id="6319"/>
    <lineage>
        <taxon>Eukaryota</taxon>
        <taxon>Metazoa</taxon>
        <taxon>Ecdysozoa</taxon>
        <taxon>Nematoda</taxon>
        <taxon>Chromadorea</taxon>
        <taxon>Rhabditida</taxon>
        <taxon>Rhabditina</taxon>
        <taxon>Rhabditomorpha</taxon>
        <taxon>Strongyloidea</taxon>
        <taxon>Trichostrongylidae</taxon>
        <taxon>Trichostrongylus</taxon>
    </lineage>
</organism>
<evidence type="ECO:0000313" key="2">
    <source>
        <dbReference type="EMBL" id="KAK5973858.1"/>
    </source>
</evidence>
<dbReference type="Proteomes" id="UP001331761">
    <property type="component" value="Unassembled WGS sequence"/>
</dbReference>
<comment type="caution">
    <text evidence="2">The sequence shown here is derived from an EMBL/GenBank/DDBJ whole genome shotgun (WGS) entry which is preliminary data.</text>
</comment>
<sequence>MPAVRYDDWSDECHISGRLYSGWRASVPTTVLQENRHMENVLDIENIFGGRGFVASSSDDDEEVAQLSKAKSNLSSRLASLFAEDSSICNPTSAPMDSNTNSRTRKQEGVTLSTIFSTAVFLYLHDNGQFVSKGRAGMAVVRSATSDILIFYNPSKEAILCVPLGENKIAKIEKRQKYCVVSSTSKTFSFICLNGNDEAKVIAILMILCAIESTVLEEGGDDEVKMGSSILCDSTTFTFDGSTIEALHERDSKFRLTTKSNPRVLLLIGMKRNGKCMESADELTLQHRMALIGQPVLPILDIHANTNVTHSEHRLCSPPSKTGEPSCNSRDDPENSTVATSHCLEVSDISCVADNGKKVSDDNTVLHRIVGLEIDRLEIRLEAAMERMVERCFQAVTEEIRNVKDVQRTILDKLEELSKTED</sequence>